<protein>
    <submittedName>
        <fullName evidence="2">DNA polymerase III subunit epsilon</fullName>
        <ecNumber evidence="2">2.7.7.7</ecNumber>
    </submittedName>
</protein>
<proteinExistence type="predicted"/>
<dbReference type="KEGG" id="kro:BVG79_01477"/>
<accession>A0A1W6P085</accession>
<evidence type="ECO:0000313" key="2">
    <source>
        <dbReference type="EMBL" id="ARO14823.1"/>
    </source>
</evidence>
<feature type="domain" description="Exonuclease" evidence="1">
    <location>
        <begin position="16"/>
        <end position="182"/>
    </location>
</feature>
<dbReference type="InterPro" id="IPR013520">
    <property type="entry name" value="Ribonucl_H"/>
</dbReference>
<dbReference type="PANTHER" id="PTHR30231">
    <property type="entry name" value="DNA POLYMERASE III SUBUNIT EPSILON"/>
    <property type="match status" value="1"/>
</dbReference>
<name>A0A1W6P085_9RHOB</name>
<dbReference type="Pfam" id="PF00929">
    <property type="entry name" value="RNase_T"/>
    <property type="match status" value="1"/>
</dbReference>
<dbReference type="PANTHER" id="PTHR30231:SF42">
    <property type="entry name" value="EXONUCLEASE"/>
    <property type="match status" value="1"/>
</dbReference>
<dbReference type="GO" id="GO:0008408">
    <property type="term" value="F:3'-5' exonuclease activity"/>
    <property type="evidence" value="ECO:0007669"/>
    <property type="project" value="TreeGrafter"/>
</dbReference>
<organism evidence="2 3">
    <name type="scientific">Ketogulonicigenium robustum</name>
    <dbReference type="NCBI Taxonomy" id="92947"/>
    <lineage>
        <taxon>Bacteria</taxon>
        <taxon>Pseudomonadati</taxon>
        <taxon>Pseudomonadota</taxon>
        <taxon>Alphaproteobacteria</taxon>
        <taxon>Rhodobacterales</taxon>
        <taxon>Roseobacteraceae</taxon>
        <taxon>Ketogulonicigenium</taxon>
    </lineage>
</organism>
<evidence type="ECO:0000259" key="1">
    <source>
        <dbReference type="SMART" id="SM00479"/>
    </source>
</evidence>
<keyword evidence="2" id="KW-0808">Transferase</keyword>
<keyword evidence="3" id="KW-1185">Reference proteome</keyword>
<keyword evidence="2" id="KW-0548">Nucleotidyltransferase</keyword>
<dbReference type="GO" id="GO:0003887">
    <property type="term" value="F:DNA-directed DNA polymerase activity"/>
    <property type="evidence" value="ECO:0007669"/>
    <property type="project" value="UniProtKB-EC"/>
</dbReference>
<dbReference type="SMART" id="SM00479">
    <property type="entry name" value="EXOIII"/>
    <property type="match status" value="1"/>
</dbReference>
<dbReference type="STRING" id="92947.BVG79_01477"/>
<dbReference type="InterPro" id="IPR012337">
    <property type="entry name" value="RNaseH-like_sf"/>
</dbReference>
<evidence type="ECO:0000313" key="3">
    <source>
        <dbReference type="Proteomes" id="UP000242447"/>
    </source>
</evidence>
<dbReference type="OrthoDB" id="9803913at2"/>
<dbReference type="GO" id="GO:0003676">
    <property type="term" value="F:nucleic acid binding"/>
    <property type="evidence" value="ECO:0007669"/>
    <property type="project" value="InterPro"/>
</dbReference>
<dbReference type="AlphaFoldDB" id="A0A1W6P085"/>
<dbReference type="Proteomes" id="UP000242447">
    <property type="component" value="Chromosome"/>
</dbReference>
<dbReference type="GO" id="GO:0005829">
    <property type="term" value="C:cytosol"/>
    <property type="evidence" value="ECO:0007669"/>
    <property type="project" value="TreeGrafter"/>
</dbReference>
<dbReference type="Gene3D" id="3.30.420.10">
    <property type="entry name" value="Ribonuclease H-like superfamily/Ribonuclease H"/>
    <property type="match status" value="1"/>
</dbReference>
<dbReference type="InterPro" id="IPR036397">
    <property type="entry name" value="RNaseH_sf"/>
</dbReference>
<reference evidence="2 3" key="1">
    <citation type="submission" date="2017-02" db="EMBL/GenBank/DDBJ databases">
        <title>Ketogulonicigenium robustum SPU B003 Genome sequencing and assembly.</title>
        <authorList>
            <person name="Li Y."/>
            <person name="Liu L."/>
            <person name="Wang C."/>
            <person name="Zhang M."/>
            <person name="Zhang T."/>
            <person name="Zhang Y."/>
        </authorList>
    </citation>
    <scope>NUCLEOTIDE SEQUENCE [LARGE SCALE GENOMIC DNA]</scope>
    <source>
        <strain evidence="2 3">SPU_B003</strain>
    </source>
</reference>
<sequence length="202" mass="21973">MFNLWILMPMLSGPFRFLALDVETANYSAHSICQIGIAGVRPDNSIEVWVSLIDPQDRFSSNNIAVHGIRPAAVVGAPKFAPTFRALSPLLARYTIFQHSTFDSRCFAAAAARAALEPPEWTWADSVTLARRVWPELKGAGGGHGLGNLKKALGLEFRHHDAGEDARAAAEVVLRAESRTGLPYSDLVRKPSALRNQGSAVR</sequence>
<dbReference type="EMBL" id="CP019937">
    <property type="protein sequence ID" value="ARO14823.1"/>
    <property type="molecule type" value="Genomic_DNA"/>
</dbReference>
<dbReference type="SUPFAM" id="SSF53098">
    <property type="entry name" value="Ribonuclease H-like"/>
    <property type="match status" value="1"/>
</dbReference>
<gene>
    <name evidence="2" type="primary">dnaQ</name>
    <name evidence="2" type="ORF">BVG79_01477</name>
</gene>
<dbReference type="EC" id="2.7.7.7" evidence="2"/>